<comment type="caution">
    <text evidence="1">The sequence shown here is derived from an EMBL/GenBank/DDBJ whole genome shotgun (WGS) entry which is preliminary data.</text>
</comment>
<evidence type="ECO:0000313" key="2">
    <source>
        <dbReference type="Proteomes" id="UP001651158"/>
    </source>
</evidence>
<organism evidence="1 2">
    <name type="scientific">Taenia crassiceps</name>
    <dbReference type="NCBI Taxonomy" id="6207"/>
    <lineage>
        <taxon>Eukaryota</taxon>
        <taxon>Metazoa</taxon>
        <taxon>Spiralia</taxon>
        <taxon>Lophotrochozoa</taxon>
        <taxon>Platyhelminthes</taxon>
        <taxon>Cestoda</taxon>
        <taxon>Eucestoda</taxon>
        <taxon>Cyclophyllidea</taxon>
        <taxon>Taeniidae</taxon>
        <taxon>Taenia</taxon>
    </lineage>
</organism>
<sequence>MGNVSVSAGGAHQSRKFSSPLATQKLKLLDIDPRSPTDGIVPFTSRLPFDASDFESIDGCITEDDSVHNARNTSALSDNAISTNGVNDRVHKKGTVLARVRRSLMPRRFRDSPSLMVQMRQKEMIERSKQQCEQEREYQTRQEGEAVSTSMEMEIVGPNVANSVGN</sequence>
<keyword evidence="2" id="KW-1185">Reference proteome</keyword>
<dbReference type="Proteomes" id="UP001651158">
    <property type="component" value="Unassembled WGS sequence"/>
</dbReference>
<accession>A0ABR4QR79</accession>
<reference evidence="1 2" key="1">
    <citation type="journal article" date="2022" name="Front. Cell. Infect. Microbiol.">
        <title>The Genomes of Two Strains of Taenia crassiceps the Animal Model for the Study of Human Cysticercosis.</title>
        <authorList>
            <person name="Bobes R.J."/>
            <person name="Estrada K."/>
            <person name="Rios-Valencia D.G."/>
            <person name="Calderon-Gallegos A."/>
            <person name="de la Torre P."/>
            <person name="Carrero J.C."/>
            <person name="Sanchez-Flores A."/>
            <person name="Laclette J.P."/>
        </authorList>
    </citation>
    <scope>NUCLEOTIDE SEQUENCE [LARGE SCALE GENOMIC DNA]</scope>
    <source>
        <strain evidence="1">WFUcys</strain>
    </source>
</reference>
<protein>
    <submittedName>
        <fullName evidence="1">Uncharacterized protein</fullName>
    </submittedName>
</protein>
<proteinExistence type="predicted"/>
<evidence type="ECO:0000313" key="1">
    <source>
        <dbReference type="EMBL" id="KAL5112160.1"/>
    </source>
</evidence>
<gene>
    <name evidence="1" type="ORF">TcWFU_005496</name>
</gene>
<name>A0ABR4QR79_9CEST</name>
<dbReference type="EMBL" id="JAKROA010000001">
    <property type="protein sequence ID" value="KAL5112160.1"/>
    <property type="molecule type" value="Genomic_DNA"/>
</dbReference>